<evidence type="ECO:0000256" key="1">
    <source>
        <dbReference type="SAM" id="MobiDB-lite"/>
    </source>
</evidence>
<dbReference type="InterPro" id="IPR009681">
    <property type="entry name" value="Phage_TAC_Siphoviridae"/>
</dbReference>
<evidence type="ECO:0000313" key="3">
    <source>
        <dbReference type="Proteomes" id="UP000371977"/>
    </source>
</evidence>
<feature type="compositionally biased region" description="Acidic residues" evidence="1">
    <location>
        <begin position="109"/>
        <end position="118"/>
    </location>
</feature>
<proteinExistence type="predicted"/>
<feature type="region of interest" description="Disordered" evidence="1">
    <location>
        <begin position="103"/>
        <end position="125"/>
    </location>
</feature>
<dbReference type="Pfam" id="PF06896">
    <property type="entry name" value="Phage_TAC_3"/>
    <property type="match status" value="1"/>
</dbReference>
<name>A0A6C2C9W5_9LACO</name>
<gene>
    <name evidence="2" type="ORF">ESZ50_01545</name>
</gene>
<dbReference type="RefSeq" id="WP_148621846.1">
    <property type="nucleotide sequence ID" value="NZ_SDGZ01000005.1"/>
</dbReference>
<dbReference type="Proteomes" id="UP000371977">
    <property type="component" value="Unassembled WGS sequence"/>
</dbReference>
<evidence type="ECO:0000313" key="2">
    <source>
        <dbReference type="EMBL" id="TYC50754.1"/>
    </source>
</evidence>
<dbReference type="AlphaFoldDB" id="A0A6C2C9W5"/>
<keyword evidence="3" id="KW-1185">Reference proteome</keyword>
<organism evidence="2 3">
    <name type="scientific">Weissella muntiaci</name>
    <dbReference type="NCBI Taxonomy" id="2508881"/>
    <lineage>
        <taxon>Bacteria</taxon>
        <taxon>Bacillati</taxon>
        <taxon>Bacillota</taxon>
        <taxon>Bacilli</taxon>
        <taxon>Lactobacillales</taxon>
        <taxon>Lactobacillaceae</taxon>
        <taxon>Weissella</taxon>
    </lineage>
</organism>
<dbReference type="OrthoDB" id="2146112at2"/>
<comment type="caution">
    <text evidence="2">The sequence shown here is derived from an EMBL/GenBank/DDBJ whole genome shotgun (WGS) entry which is preliminary data.</text>
</comment>
<dbReference type="EMBL" id="SDGZ01000005">
    <property type="protein sequence ID" value="TYC50754.1"/>
    <property type="molecule type" value="Genomic_DNA"/>
</dbReference>
<protein>
    <recommendedName>
        <fullName evidence="4">Phage tail protein</fullName>
    </recommendedName>
</protein>
<reference evidence="2 3" key="1">
    <citation type="submission" date="2019-01" db="EMBL/GenBank/DDBJ databases">
        <title>Weissella sp. nov., a novel lactic acid bacterium isolated from animal feces.</title>
        <authorList>
            <person name="Wang L.-T."/>
        </authorList>
    </citation>
    <scope>NUCLEOTIDE SEQUENCE [LARGE SCALE GENOMIC DNA]</scope>
    <source>
        <strain evidence="2 3">8H-2</strain>
    </source>
</reference>
<accession>A0A6C2C9W5</accession>
<evidence type="ECO:0008006" key="4">
    <source>
        <dbReference type="Google" id="ProtNLM"/>
    </source>
</evidence>
<sequence>MNIVVKQLRTKPFEVKKSTKNLKKTYRMQLAMATIQDVADDEKSDGITVLKRQMELQDTIIDYTVDLLGLSEKEKDKLEELEFDEAVDISIYISMRVTGMTDKEIEESRAEDEEDEGLDQAQPSK</sequence>